<accession>A0A2G6JKH9</accession>
<evidence type="ECO:0000313" key="2">
    <source>
        <dbReference type="EMBL" id="PIE23800.1"/>
    </source>
</evidence>
<comment type="caution">
    <text evidence="2">The sequence shown here is derived from an EMBL/GenBank/DDBJ whole genome shotgun (WGS) entry which is preliminary data.</text>
</comment>
<dbReference type="AlphaFoldDB" id="A0A2G6JKH9"/>
<protein>
    <submittedName>
        <fullName evidence="2">Uncharacterized protein</fullName>
    </submittedName>
</protein>
<dbReference type="Proteomes" id="UP000243469">
    <property type="component" value="Unassembled WGS sequence"/>
</dbReference>
<gene>
    <name evidence="2" type="ORF">CSA60_04010</name>
</gene>
<name>A0A2G6JKH9_NEPCE</name>
<proteinExistence type="predicted"/>
<organism evidence="2 3">
    <name type="scientific">Neptuniibacter caesariensis</name>
    <dbReference type="NCBI Taxonomy" id="207954"/>
    <lineage>
        <taxon>Bacteria</taxon>
        <taxon>Pseudomonadati</taxon>
        <taxon>Pseudomonadota</taxon>
        <taxon>Gammaproteobacteria</taxon>
        <taxon>Oceanospirillales</taxon>
        <taxon>Oceanospirillaceae</taxon>
        <taxon>Neptuniibacter</taxon>
    </lineage>
</organism>
<feature type="coiled-coil region" evidence="1">
    <location>
        <begin position="164"/>
        <end position="239"/>
    </location>
</feature>
<sequence>MNKNNNKVETIRKVSLIGFSGSSLALLEYYFASIVDCELVTPSQAGIIIVNGDQAAKEEDVQADIRERFPTASYIVISARDISWDGFVLLKKPHTPDELINLIRSFDVADGVDASDISDQDIPDNEPALDPKSLDYYRGGTYSSSRKRKGEALKQKLIRGNLVVNAADRLVQQVQADLEEQEEKLQEQLKAEQAQHEAALQKKKEKIRQLKLQKIAEKKKHLEEKHRQLGQKKKQAIQQDKAKKQLSCELTAEQVLQCCGNAADVDFSRPYERRSVFHTLKGSLLVVLSDAIEFAKKQKKPVELTGLPGQLFILPETNEIYSTFNDDFLNQLALTRFGYGELAFAEHADFELGNKEKNLVEKIEPFVWKVAVWTSRGRLLTGISPEKPMQLKQRPDFDLFLPLPHGDDISEVWGGNSLTALDVAKILDVPQRIVFSYMSGAFSLGWFQA</sequence>
<evidence type="ECO:0000313" key="3">
    <source>
        <dbReference type="Proteomes" id="UP000243469"/>
    </source>
</evidence>
<dbReference type="EMBL" id="PDSH01000019">
    <property type="protein sequence ID" value="PIE23800.1"/>
    <property type="molecule type" value="Genomic_DNA"/>
</dbReference>
<keyword evidence="1" id="KW-0175">Coiled coil</keyword>
<reference evidence="2 3" key="1">
    <citation type="submission" date="2017-10" db="EMBL/GenBank/DDBJ databases">
        <title>Novel microbial diversity and functional potential in the marine mammal oral microbiome.</title>
        <authorList>
            <person name="Dudek N.K."/>
            <person name="Sun C.L."/>
            <person name="Burstein D."/>
            <person name="Kantor R.S."/>
            <person name="Aliaga Goltsman D.S."/>
            <person name="Bik E.M."/>
            <person name="Thomas B.C."/>
            <person name="Banfield J.F."/>
            <person name="Relman D.A."/>
        </authorList>
    </citation>
    <scope>NUCLEOTIDE SEQUENCE [LARGE SCALE GENOMIC DNA]</scope>
    <source>
        <strain evidence="2">DOLJORAL78_47_21</strain>
    </source>
</reference>
<evidence type="ECO:0000256" key="1">
    <source>
        <dbReference type="SAM" id="Coils"/>
    </source>
</evidence>